<organism evidence="2 3">
    <name type="scientific">Paenibacillus ginsengarvi</name>
    <dbReference type="NCBI Taxonomy" id="400777"/>
    <lineage>
        <taxon>Bacteria</taxon>
        <taxon>Bacillati</taxon>
        <taxon>Bacillota</taxon>
        <taxon>Bacilli</taxon>
        <taxon>Bacillales</taxon>
        <taxon>Paenibacillaceae</taxon>
        <taxon>Paenibacillus</taxon>
    </lineage>
</organism>
<accession>A0A3B0CK79</accession>
<dbReference type="SUPFAM" id="SSF51126">
    <property type="entry name" value="Pectin lyase-like"/>
    <property type="match status" value="1"/>
</dbReference>
<reference evidence="2 3" key="1">
    <citation type="journal article" date="2007" name="Int. J. Syst. Evol. Microbiol.">
        <title>Paenibacillus ginsengarvi sp. nov., isolated from soil from ginseng cultivation.</title>
        <authorList>
            <person name="Yoon M.H."/>
            <person name="Ten L.N."/>
            <person name="Im W.T."/>
        </authorList>
    </citation>
    <scope>NUCLEOTIDE SEQUENCE [LARGE SCALE GENOMIC DNA]</scope>
    <source>
        <strain evidence="2 3">KCTC 13059</strain>
    </source>
</reference>
<feature type="signal peptide" evidence="1">
    <location>
        <begin position="1"/>
        <end position="24"/>
    </location>
</feature>
<keyword evidence="1" id="KW-0732">Signal</keyword>
<name>A0A3B0CK79_9BACL</name>
<dbReference type="RefSeq" id="WP_120746746.1">
    <property type="nucleotide sequence ID" value="NZ_RBAH01000005.1"/>
</dbReference>
<dbReference type="Gene3D" id="2.160.20.10">
    <property type="entry name" value="Single-stranded right-handed beta-helix, Pectin lyase-like"/>
    <property type="match status" value="1"/>
</dbReference>
<evidence type="ECO:0000256" key="1">
    <source>
        <dbReference type="SAM" id="SignalP"/>
    </source>
</evidence>
<dbReference type="Proteomes" id="UP000282311">
    <property type="component" value="Unassembled WGS sequence"/>
</dbReference>
<evidence type="ECO:0000313" key="3">
    <source>
        <dbReference type="Proteomes" id="UP000282311"/>
    </source>
</evidence>
<comment type="caution">
    <text evidence="2">The sequence shown here is derived from an EMBL/GenBank/DDBJ whole genome shotgun (WGS) entry which is preliminary data.</text>
</comment>
<dbReference type="PROSITE" id="PS51318">
    <property type="entry name" value="TAT"/>
    <property type="match status" value="1"/>
</dbReference>
<gene>
    <name evidence="2" type="ORF">D7M11_08415</name>
</gene>
<feature type="chain" id="PRO_5039677980" description="Pectate lyase superfamily protein domain-containing protein" evidence="1">
    <location>
        <begin position="25"/>
        <end position="597"/>
    </location>
</feature>
<evidence type="ECO:0008006" key="4">
    <source>
        <dbReference type="Google" id="ProtNLM"/>
    </source>
</evidence>
<protein>
    <recommendedName>
        <fullName evidence="4">Pectate lyase superfamily protein domain-containing protein</fullName>
    </recommendedName>
</protein>
<dbReference type="AlphaFoldDB" id="A0A3B0CK79"/>
<dbReference type="InterPro" id="IPR006311">
    <property type="entry name" value="TAT_signal"/>
</dbReference>
<evidence type="ECO:0000313" key="2">
    <source>
        <dbReference type="EMBL" id="RKN85108.1"/>
    </source>
</evidence>
<dbReference type="InterPro" id="IPR012334">
    <property type="entry name" value="Pectin_lyas_fold"/>
</dbReference>
<dbReference type="EMBL" id="RBAH01000005">
    <property type="protein sequence ID" value="RKN85108.1"/>
    <property type="molecule type" value="Genomic_DNA"/>
</dbReference>
<sequence length="597" mass="63706">MEKTISRRKLIASIGLSGAAAMMAATLGAPAVSAEVPHDGDNVRMIGSVADIAALQPAQMERGQLYYLTGWHPGSALSSQPVTAGGGVFVYDSNRPKAHHNGGTVLSLTVPFNGSVADYLSGVGETSPGGTGCLLRIDTSHAGVREFGAKGGDAAADTAAINAAFAVLNEVLIPVASQPYVYSGVLNITKSVRGSSDRPTVRCNGVTVDNTRTRLLIENLILNGPKDYSAPNTADDGTVGIDFRGQHCRVDNVIVEKYYRGVYVDGWSNTFHSLMVRYCQVSLVGRTNMQNCHFDLFKSVNCNALPDLRNSHGILFSAPQFQNYGVNLFIYQSDVTLNTPYFETHKQKPSNGMILIGSAFEVSASSVTIFSPVVNTNEPYIFQNSPVRPTISIFGRRAEKIKIVPVNSGSRSAVNSKSVLTDSQYASTPILAFGGGIGCGSGLDPASLSAIQLGREVLRLVFLAPDQGLRFAGLTVGKRYYLLFDWELTAGAAIRYDSGPVEQLIGVHNADGSRVDGIVELYAAASSGSVTFAGPNVNIYQFYLSESVRPQPLGAMKAYSVSHAAGTSWQPGDLLVTVEKYQGSHQHLWDGTQFVKA</sequence>
<proteinExistence type="predicted"/>
<dbReference type="InterPro" id="IPR011050">
    <property type="entry name" value="Pectin_lyase_fold/virulence"/>
</dbReference>
<keyword evidence="3" id="KW-1185">Reference proteome</keyword>